<dbReference type="EC" id="3.2.1.31" evidence="2"/>
<dbReference type="InterPro" id="IPR017853">
    <property type="entry name" value="GH"/>
</dbReference>
<proteinExistence type="inferred from homology"/>
<evidence type="ECO:0000256" key="6">
    <source>
        <dbReference type="RuleBase" id="RU361154"/>
    </source>
</evidence>
<dbReference type="PANTHER" id="PTHR10066:SF67">
    <property type="entry name" value="BETA-GLUCURONIDASE"/>
    <property type="match status" value="1"/>
</dbReference>
<dbReference type="GO" id="GO:0019391">
    <property type="term" value="P:glucuronoside catabolic process"/>
    <property type="evidence" value="ECO:0007669"/>
    <property type="project" value="TreeGrafter"/>
</dbReference>
<evidence type="ECO:0000259" key="9">
    <source>
        <dbReference type="Pfam" id="PF02837"/>
    </source>
</evidence>
<dbReference type="Pfam" id="PF02836">
    <property type="entry name" value="Glyco_hydro_2_C"/>
    <property type="match status" value="1"/>
</dbReference>
<dbReference type="InterPro" id="IPR008979">
    <property type="entry name" value="Galactose-bd-like_sf"/>
</dbReference>
<organism evidence="10 11">
    <name type="scientific">Blautia liquoris</name>
    <dbReference type="NCBI Taxonomy" id="2779518"/>
    <lineage>
        <taxon>Bacteria</taxon>
        <taxon>Bacillati</taxon>
        <taxon>Bacillota</taxon>
        <taxon>Clostridia</taxon>
        <taxon>Lachnospirales</taxon>
        <taxon>Lachnospiraceae</taxon>
        <taxon>Blautia</taxon>
    </lineage>
</organism>
<dbReference type="RefSeq" id="WP_193736054.1">
    <property type="nucleotide sequence ID" value="NZ_CP063304.1"/>
</dbReference>
<dbReference type="PROSITE" id="PS00719">
    <property type="entry name" value="GLYCOSYL_HYDROL_F2_1"/>
    <property type="match status" value="1"/>
</dbReference>
<evidence type="ECO:0000256" key="3">
    <source>
        <dbReference type="ARBA" id="ARBA00016205"/>
    </source>
</evidence>
<dbReference type="EMBL" id="CP063304">
    <property type="protein sequence ID" value="QOV19734.1"/>
    <property type="molecule type" value="Genomic_DNA"/>
</dbReference>
<dbReference type="Gene3D" id="2.60.40.10">
    <property type="entry name" value="Immunoglobulins"/>
    <property type="match status" value="1"/>
</dbReference>
<dbReference type="InterPro" id="IPR013783">
    <property type="entry name" value="Ig-like_fold"/>
</dbReference>
<dbReference type="Proteomes" id="UP000593601">
    <property type="component" value="Chromosome"/>
</dbReference>
<evidence type="ECO:0000259" key="8">
    <source>
        <dbReference type="Pfam" id="PF02836"/>
    </source>
</evidence>
<accession>A0A7M2RIC1</accession>
<dbReference type="Gene3D" id="3.20.20.80">
    <property type="entry name" value="Glycosidases"/>
    <property type="match status" value="1"/>
</dbReference>
<comment type="similarity">
    <text evidence="1 6">Belongs to the glycosyl hydrolase 2 family.</text>
</comment>
<dbReference type="InterPro" id="IPR006101">
    <property type="entry name" value="Glyco_hydro_2"/>
</dbReference>
<keyword evidence="5 6" id="KW-0326">Glycosidase</keyword>
<dbReference type="InterPro" id="IPR023232">
    <property type="entry name" value="Glyco_hydro_2_AS"/>
</dbReference>
<dbReference type="InterPro" id="IPR006104">
    <property type="entry name" value="Glyco_hydro_2_N"/>
</dbReference>
<dbReference type="GO" id="GO:0030246">
    <property type="term" value="F:carbohydrate binding"/>
    <property type="evidence" value="ECO:0007669"/>
    <property type="project" value="TreeGrafter"/>
</dbReference>
<evidence type="ECO:0000256" key="1">
    <source>
        <dbReference type="ARBA" id="ARBA00007401"/>
    </source>
</evidence>
<evidence type="ECO:0000256" key="5">
    <source>
        <dbReference type="ARBA" id="ARBA00023295"/>
    </source>
</evidence>
<reference evidence="10 11" key="1">
    <citation type="submission" date="2020-10" db="EMBL/GenBank/DDBJ databases">
        <title>Blautia liquoris sp.nov., isolated from the mud in a fermentation cellar used for the production of Chinese strong-flavoured liquor.</title>
        <authorList>
            <person name="Lu L."/>
        </authorList>
    </citation>
    <scope>NUCLEOTIDE SEQUENCE [LARGE SCALE GENOMIC DNA]</scope>
    <source>
        <strain evidence="10 11">LZLJ-3</strain>
    </source>
</reference>
<dbReference type="Pfam" id="PF00703">
    <property type="entry name" value="Glyco_hydro_2"/>
    <property type="match status" value="1"/>
</dbReference>
<dbReference type="PANTHER" id="PTHR10066">
    <property type="entry name" value="BETA-GLUCURONIDASE"/>
    <property type="match status" value="1"/>
</dbReference>
<feature type="domain" description="Glycosyl hydrolases family 2 sugar binding" evidence="9">
    <location>
        <begin position="14"/>
        <end position="176"/>
    </location>
</feature>
<protein>
    <recommendedName>
        <fullName evidence="3">Beta-glucuronidase</fullName>
        <ecNumber evidence="2">3.2.1.31</ecNumber>
    </recommendedName>
</protein>
<feature type="domain" description="Glycoside hydrolase family 2 immunoglobulin-like beta-sandwich" evidence="7">
    <location>
        <begin position="178"/>
        <end position="263"/>
    </location>
</feature>
<dbReference type="KEGG" id="bliq:INP51_01800"/>
<dbReference type="AlphaFoldDB" id="A0A7M2RIC1"/>
<dbReference type="InterPro" id="IPR006102">
    <property type="entry name" value="Ig-like_GH2"/>
</dbReference>
<dbReference type="Pfam" id="PF02837">
    <property type="entry name" value="Glyco_hydro_2_N"/>
    <property type="match status" value="1"/>
</dbReference>
<evidence type="ECO:0000313" key="11">
    <source>
        <dbReference type="Proteomes" id="UP000593601"/>
    </source>
</evidence>
<name>A0A7M2RIC1_9FIRM</name>
<dbReference type="Gene3D" id="2.60.120.260">
    <property type="entry name" value="Galactose-binding domain-like"/>
    <property type="match status" value="1"/>
</dbReference>
<keyword evidence="4 6" id="KW-0378">Hydrolase</keyword>
<dbReference type="PROSITE" id="PS00608">
    <property type="entry name" value="GLYCOSYL_HYDROL_F2_2"/>
    <property type="match status" value="1"/>
</dbReference>
<dbReference type="PRINTS" id="PR00132">
    <property type="entry name" value="GLHYDRLASE2"/>
</dbReference>
<dbReference type="NCBIfam" id="NF007538">
    <property type="entry name" value="PRK10150.1"/>
    <property type="match status" value="1"/>
</dbReference>
<sequence>MLYPRNSESRSVINLDGIWDFKLDNGNGMKEKWFEKRLQNPIKMPVPASYNDLQEGYDFRNHCGLVFYQRDLTIPRALLESPDRLVLRFGAVTHKAKVYVNKELAAKHIGGFLPFEVELDKSGLHTHNLLTVCVDNRIDYSTLPVGREDHPDKNEANFDFFNYSGIIRPVFLYTTPRAYIENITIVPKIDAKKASLTYTVNTKNATSHDPEMDTSIHIELLTRDGELVSDEHKITGTLNVDSPCLWEPGNPYLYQVRVSFEDDIYEFLYGIRTVAVKGNKFLINEKPFYFRGFGKHEDTFPNGRGFNEVMNVKDLSLFDWIGANSFRTSHYPYSEEMMQLCDEKGIVVIDEVPAVGLNINFSGGANLHNGIEIGTFSPENEGGIRTALAHQKVIHDLIDRDKNYACVVMWSIANEPDGSAKGAYNYFKPLFDLARREDPQCRPCTMASVAMENYKDDCSLKLSDIYCLNRYYGWYIACGDLSRARDLMEKEMKFWNSTGKPFMFTEYGVDTISGYHNSTPRLFTEEYQLEYYKMNHDVVDQLDNFIGEQVWNFADFDTEENLTRVCGNKKGLFTRDRKPKLAAHYFRERWHQPDKYH</sequence>
<dbReference type="SUPFAM" id="SSF51445">
    <property type="entry name" value="(Trans)glycosidases"/>
    <property type="match status" value="1"/>
</dbReference>
<gene>
    <name evidence="10" type="primary">uidA</name>
    <name evidence="10" type="ORF">INP51_01800</name>
</gene>
<evidence type="ECO:0000313" key="10">
    <source>
        <dbReference type="EMBL" id="QOV19734.1"/>
    </source>
</evidence>
<dbReference type="InterPro" id="IPR023230">
    <property type="entry name" value="Glyco_hydro_2_CS"/>
</dbReference>
<dbReference type="InterPro" id="IPR006103">
    <property type="entry name" value="Glyco_hydro_2_cat"/>
</dbReference>
<dbReference type="SUPFAM" id="SSF49303">
    <property type="entry name" value="beta-Galactosidase/glucuronidase domain"/>
    <property type="match status" value="1"/>
</dbReference>
<evidence type="ECO:0000256" key="2">
    <source>
        <dbReference type="ARBA" id="ARBA00012761"/>
    </source>
</evidence>
<dbReference type="GO" id="GO:0004566">
    <property type="term" value="F:beta-glucuronidase activity"/>
    <property type="evidence" value="ECO:0007669"/>
    <property type="project" value="UniProtKB-EC"/>
</dbReference>
<evidence type="ECO:0000259" key="7">
    <source>
        <dbReference type="Pfam" id="PF00703"/>
    </source>
</evidence>
<dbReference type="InterPro" id="IPR036156">
    <property type="entry name" value="Beta-gal/glucu_dom_sf"/>
</dbReference>
<dbReference type="GO" id="GO:0005975">
    <property type="term" value="P:carbohydrate metabolic process"/>
    <property type="evidence" value="ECO:0007669"/>
    <property type="project" value="InterPro"/>
</dbReference>
<dbReference type="FunFam" id="3.20.20.80:FF:000080">
    <property type="entry name" value="Beta-glucuronidase UidA"/>
    <property type="match status" value="1"/>
</dbReference>
<feature type="domain" description="Glycoside hydrolase family 2 catalytic" evidence="8">
    <location>
        <begin position="274"/>
        <end position="591"/>
    </location>
</feature>
<dbReference type="SUPFAM" id="SSF49785">
    <property type="entry name" value="Galactose-binding domain-like"/>
    <property type="match status" value="1"/>
</dbReference>
<keyword evidence="11" id="KW-1185">Reference proteome</keyword>
<evidence type="ECO:0000256" key="4">
    <source>
        <dbReference type="ARBA" id="ARBA00022801"/>
    </source>
</evidence>